<protein>
    <submittedName>
        <fullName evidence="1">Integrase, phage family</fullName>
    </submittedName>
</protein>
<accession>A0A0H3AJL2</accession>
<reference evidence="1 2" key="1">
    <citation type="submission" date="2007-03" db="EMBL/GenBank/DDBJ databases">
        <authorList>
            <person name="Heidelberg J."/>
        </authorList>
    </citation>
    <scope>NUCLEOTIDE SEQUENCE [LARGE SCALE GENOMIC DNA]</scope>
    <source>
        <strain evidence="2">ATCC 39541 / Classical Ogawa 395 / O395</strain>
    </source>
</reference>
<name>A0A0H3AJL2_VIBC3</name>
<dbReference type="Proteomes" id="UP000000249">
    <property type="component" value="Chromosome 1"/>
</dbReference>
<evidence type="ECO:0000313" key="2">
    <source>
        <dbReference type="Proteomes" id="UP000000249"/>
    </source>
</evidence>
<dbReference type="AlphaFoldDB" id="A0A0H3AJL2"/>
<dbReference type="EMBL" id="CP000627">
    <property type="protein sequence ID" value="ABQ20739.1"/>
    <property type="molecule type" value="Genomic_DNA"/>
</dbReference>
<organism evidence="1 2">
    <name type="scientific">Vibrio cholerae serotype O1 (strain ATCC 39541 / Classical Ogawa 395 / O395)</name>
    <dbReference type="NCBI Taxonomy" id="345073"/>
    <lineage>
        <taxon>Bacteria</taxon>
        <taxon>Pseudomonadati</taxon>
        <taxon>Pseudomonadota</taxon>
        <taxon>Gammaproteobacteria</taxon>
        <taxon>Vibrionales</taxon>
        <taxon>Vibrionaceae</taxon>
        <taxon>Vibrio</taxon>
    </lineage>
</organism>
<proteinExistence type="predicted"/>
<sequence length="52" mass="5897">MNEIINYVVNSGVIHANPLAGIRDVFKKHKVVHIKALQLHEMHYLICTISST</sequence>
<evidence type="ECO:0000313" key="1">
    <source>
        <dbReference type="EMBL" id="ABQ20739.1"/>
    </source>
</evidence>
<gene>
    <name evidence="1" type="ordered locus">VC0395_A0371</name>
</gene>
<dbReference type="KEGG" id="vco:VC0395_A0371"/>